<proteinExistence type="predicted"/>
<organism evidence="1 2">
    <name type="scientific">Halalkalicoccus paucihalophilus</name>
    <dbReference type="NCBI Taxonomy" id="1008153"/>
    <lineage>
        <taxon>Archaea</taxon>
        <taxon>Methanobacteriati</taxon>
        <taxon>Methanobacteriota</taxon>
        <taxon>Stenosarchaea group</taxon>
        <taxon>Halobacteria</taxon>
        <taxon>Halobacteriales</taxon>
        <taxon>Halococcaceae</taxon>
        <taxon>Halalkalicoccus</taxon>
    </lineage>
</organism>
<protein>
    <submittedName>
        <fullName evidence="1">Uncharacterized protein</fullName>
    </submittedName>
</protein>
<dbReference type="EMBL" id="LTAZ01000017">
    <property type="protein sequence ID" value="KYH23974.1"/>
    <property type="molecule type" value="Genomic_DNA"/>
</dbReference>
<comment type="caution">
    <text evidence="1">The sequence shown here is derived from an EMBL/GenBank/DDBJ whole genome shotgun (WGS) entry which is preliminary data.</text>
</comment>
<evidence type="ECO:0000313" key="1">
    <source>
        <dbReference type="EMBL" id="KYH23974.1"/>
    </source>
</evidence>
<evidence type="ECO:0000313" key="2">
    <source>
        <dbReference type="Proteomes" id="UP000075321"/>
    </source>
</evidence>
<keyword evidence="2" id="KW-1185">Reference proteome</keyword>
<sequence length="222" mass="24832">MIRNTGRQRRIGSSHPRRYCHFSTKSCVPMAQTPSDILPGLKAGASYKGRLLRGFRTVVRKRRLSGFPTRRAVSCGTVTSAPVLWRVIGVRFQRAPLSPRVDAVGDVRRRVDVCLILRNPTLRVRTTELGLRTTPTDVSARVARLRGVRRVDEPDRDACVKRLILDPPGKASEGPRVKASVHVLPVVESFPDVRQVFKDDYGVVEGFGVFDGTPRRLLNDVR</sequence>
<accession>A0A151A8Q0</accession>
<reference evidence="1 2" key="1">
    <citation type="submission" date="2016-02" db="EMBL/GenBank/DDBJ databases">
        <title>Genome sequence of Halalkalicoccus paucihalophilus DSM 24557.</title>
        <authorList>
            <person name="Poehlein A."/>
            <person name="Daniel R."/>
        </authorList>
    </citation>
    <scope>NUCLEOTIDE SEQUENCE [LARGE SCALE GENOMIC DNA]</scope>
    <source>
        <strain evidence="1 2">DSM 24557</strain>
    </source>
</reference>
<name>A0A151A8Q0_9EURY</name>
<gene>
    <name evidence="1" type="ORF">HAPAU_40530</name>
</gene>
<dbReference type="Proteomes" id="UP000075321">
    <property type="component" value="Unassembled WGS sequence"/>
</dbReference>
<dbReference type="AlphaFoldDB" id="A0A151A8Q0"/>